<feature type="compositionally biased region" description="Polar residues" evidence="1">
    <location>
        <begin position="29"/>
        <end position="70"/>
    </location>
</feature>
<gene>
    <name evidence="2" type="ORF">EGYM00163_LOCUS46244</name>
</gene>
<proteinExistence type="predicted"/>
<feature type="region of interest" description="Disordered" evidence="1">
    <location>
        <begin position="1"/>
        <end position="108"/>
    </location>
</feature>
<protein>
    <submittedName>
        <fullName evidence="2">Uncharacterized protein</fullName>
    </submittedName>
</protein>
<sequence>MARPLVHKPPTTKILRRARVGAERRGQEDGSNPILTPSQATYTWSNPAYCQSKPPNRQTNPSLCQDQDPYNSHFARGKASNRQSKAPFRESKASRRQSSTAHHQRHASDALILAHATRLHDPPDIKTNAVCLTLENKTTMIPHCAVHLQGTASGRPPLWRAAYTREEEKGQASSGRAAYVTVLCPLGGATVGAQWQLVAFARHHPLELFRMWHKISARPTVACAPPGPCPAPPNGARWPFTGAGTVCSGPGVRQRPAIARVLPSPKAN</sequence>
<evidence type="ECO:0000256" key="1">
    <source>
        <dbReference type="SAM" id="MobiDB-lite"/>
    </source>
</evidence>
<accession>A0A7S4GF68</accession>
<dbReference type="EMBL" id="HBJA01134577">
    <property type="protein sequence ID" value="CAE0834940.1"/>
    <property type="molecule type" value="Transcribed_RNA"/>
</dbReference>
<evidence type="ECO:0000313" key="2">
    <source>
        <dbReference type="EMBL" id="CAE0834940.1"/>
    </source>
</evidence>
<name>A0A7S4GF68_9EUGL</name>
<reference evidence="2" key="1">
    <citation type="submission" date="2021-01" db="EMBL/GenBank/DDBJ databases">
        <authorList>
            <person name="Corre E."/>
            <person name="Pelletier E."/>
            <person name="Niang G."/>
            <person name="Scheremetjew M."/>
            <person name="Finn R."/>
            <person name="Kale V."/>
            <person name="Holt S."/>
            <person name="Cochrane G."/>
            <person name="Meng A."/>
            <person name="Brown T."/>
            <person name="Cohen L."/>
        </authorList>
    </citation>
    <scope>NUCLEOTIDE SEQUENCE</scope>
    <source>
        <strain evidence="2">CCMP1594</strain>
    </source>
</reference>
<organism evidence="2">
    <name type="scientific">Eutreptiella gymnastica</name>
    <dbReference type="NCBI Taxonomy" id="73025"/>
    <lineage>
        <taxon>Eukaryota</taxon>
        <taxon>Discoba</taxon>
        <taxon>Euglenozoa</taxon>
        <taxon>Euglenida</taxon>
        <taxon>Spirocuta</taxon>
        <taxon>Euglenophyceae</taxon>
        <taxon>Eutreptiales</taxon>
        <taxon>Eutreptiaceae</taxon>
        <taxon>Eutreptiella</taxon>
    </lineage>
</organism>
<dbReference type="AlphaFoldDB" id="A0A7S4GF68"/>